<keyword evidence="1" id="KW-0732">Signal</keyword>
<evidence type="ECO:0000313" key="3">
    <source>
        <dbReference type="Proteomes" id="UP000317894"/>
    </source>
</evidence>
<dbReference type="RefSeq" id="WP_144236739.1">
    <property type="nucleotide sequence ID" value="NZ_VJWA01000001.1"/>
</dbReference>
<sequence length="209" mass="22153">MMLAALMAGAAAALTAPPGIAPGVFTNEEEVYFDRAAKRPAAPWTGLKIGAGGVAAVDAYGRPATLPSGTLSGAQSRLTLTFADGRTTQLRRGRPVTCWGSVPRAAKKADGSEDWLFERTLKLHDQGGRVAFGGGDTGAAPVVLRLRNVVWPSGPNQPSLVLYVHKPGSPDIAESYSWADPSARRIGINLRWMQASCTIDKVNKDLETR</sequence>
<feature type="signal peptide" evidence="1">
    <location>
        <begin position="1"/>
        <end position="21"/>
    </location>
</feature>
<evidence type="ECO:0000256" key="1">
    <source>
        <dbReference type="SAM" id="SignalP"/>
    </source>
</evidence>
<protein>
    <recommendedName>
        <fullName evidence="4">Lipoprotein</fullName>
    </recommendedName>
</protein>
<dbReference type="OrthoDB" id="6378475at2"/>
<gene>
    <name evidence="2" type="ORF">FMM06_08010</name>
</gene>
<comment type="caution">
    <text evidence="2">The sequence shown here is derived from an EMBL/GenBank/DDBJ whole genome shotgun (WGS) entry which is preliminary data.</text>
</comment>
<name>A0A552UIJ7_9SPHN</name>
<organism evidence="2 3">
    <name type="scientific">Glacieibacterium frigidum</name>
    <dbReference type="NCBI Taxonomy" id="2593303"/>
    <lineage>
        <taxon>Bacteria</taxon>
        <taxon>Pseudomonadati</taxon>
        <taxon>Pseudomonadota</taxon>
        <taxon>Alphaproteobacteria</taxon>
        <taxon>Sphingomonadales</taxon>
        <taxon>Sphingosinicellaceae</taxon>
        <taxon>Glacieibacterium</taxon>
    </lineage>
</organism>
<dbReference type="Proteomes" id="UP000317894">
    <property type="component" value="Unassembled WGS sequence"/>
</dbReference>
<reference evidence="2 3" key="1">
    <citation type="submission" date="2019-07" db="EMBL/GenBank/DDBJ databases">
        <title>Novel species isolated from glacier.</title>
        <authorList>
            <person name="Liu Q."/>
            <person name="Xin Y.-H."/>
        </authorList>
    </citation>
    <scope>NUCLEOTIDE SEQUENCE [LARGE SCALE GENOMIC DNA]</scope>
    <source>
        <strain evidence="2 3">LB1R16</strain>
    </source>
</reference>
<keyword evidence="3" id="KW-1185">Reference proteome</keyword>
<proteinExistence type="predicted"/>
<dbReference type="EMBL" id="VJWA01000001">
    <property type="protein sequence ID" value="TRW18045.1"/>
    <property type="molecule type" value="Genomic_DNA"/>
</dbReference>
<dbReference type="AlphaFoldDB" id="A0A552UIJ7"/>
<evidence type="ECO:0008006" key="4">
    <source>
        <dbReference type="Google" id="ProtNLM"/>
    </source>
</evidence>
<accession>A0A552UIJ7</accession>
<feature type="chain" id="PRO_5022198217" description="Lipoprotein" evidence="1">
    <location>
        <begin position="22"/>
        <end position="209"/>
    </location>
</feature>
<evidence type="ECO:0000313" key="2">
    <source>
        <dbReference type="EMBL" id="TRW18045.1"/>
    </source>
</evidence>